<evidence type="ECO:0000313" key="10">
    <source>
        <dbReference type="Proteomes" id="UP000266340"/>
    </source>
</evidence>
<feature type="transmembrane region" description="Helical" evidence="7">
    <location>
        <begin position="226"/>
        <end position="248"/>
    </location>
</feature>
<reference evidence="9 10" key="1">
    <citation type="submission" date="2018-09" db="EMBL/GenBank/DDBJ databases">
        <title>Cohnella cavernae sp. nov., isolated from a karst cave.</title>
        <authorList>
            <person name="Zhu H."/>
        </authorList>
    </citation>
    <scope>NUCLEOTIDE SEQUENCE [LARGE SCALE GENOMIC DNA]</scope>
    <source>
        <strain evidence="9 10">K2E09-144</strain>
    </source>
</reference>
<keyword evidence="3" id="KW-1003">Cell membrane</keyword>
<dbReference type="GO" id="GO:0055085">
    <property type="term" value="P:transmembrane transport"/>
    <property type="evidence" value="ECO:0007669"/>
    <property type="project" value="InterPro"/>
</dbReference>
<name>A0A398CV72_9BACL</name>
<dbReference type="AlphaFoldDB" id="A0A398CV72"/>
<accession>A0A398CV72</accession>
<evidence type="ECO:0000256" key="6">
    <source>
        <dbReference type="ARBA" id="ARBA00023136"/>
    </source>
</evidence>
<evidence type="ECO:0000256" key="7">
    <source>
        <dbReference type="RuleBase" id="RU363032"/>
    </source>
</evidence>
<evidence type="ECO:0000256" key="4">
    <source>
        <dbReference type="ARBA" id="ARBA00022692"/>
    </source>
</evidence>
<gene>
    <name evidence="9" type="ORF">D3H35_17010</name>
</gene>
<dbReference type="Pfam" id="PF00528">
    <property type="entry name" value="BPD_transp_1"/>
    <property type="match status" value="1"/>
</dbReference>
<evidence type="ECO:0000256" key="1">
    <source>
        <dbReference type="ARBA" id="ARBA00004651"/>
    </source>
</evidence>
<dbReference type="InterPro" id="IPR051393">
    <property type="entry name" value="ABC_transporter_permease"/>
</dbReference>
<dbReference type="SUPFAM" id="SSF161098">
    <property type="entry name" value="MetI-like"/>
    <property type="match status" value="1"/>
</dbReference>
<dbReference type="Gene3D" id="1.10.3720.10">
    <property type="entry name" value="MetI-like"/>
    <property type="match status" value="1"/>
</dbReference>
<evidence type="ECO:0000256" key="3">
    <source>
        <dbReference type="ARBA" id="ARBA00022475"/>
    </source>
</evidence>
<dbReference type="OrthoDB" id="9788108at2"/>
<feature type="domain" description="ABC transmembrane type-1" evidence="8">
    <location>
        <begin position="66"/>
        <end position="278"/>
    </location>
</feature>
<organism evidence="9 10">
    <name type="scientific">Cohnella faecalis</name>
    <dbReference type="NCBI Taxonomy" id="2315694"/>
    <lineage>
        <taxon>Bacteria</taxon>
        <taxon>Bacillati</taxon>
        <taxon>Bacillota</taxon>
        <taxon>Bacilli</taxon>
        <taxon>Bacillales</taxon>
        <taxon>Paenibacillaceae</taxon>
        <taxon>Cohnella</taxon>
    </lineage>
</organism>
<dbReference type="InterPro" id="IPR000515">
    <property type="entry name" value="MetI-like"/>
</dbReference>
<evidence type="ECO:0000256" key="2">
    <source>
        <dbReference type="ARBA" id="ARBA00022448"/>
    </source>
</evidence>
<keyword evidence="10" id="KW-1185">Reference proteome</keyword>
<dbReference type="PROSITE" id="PS50928">
    <property type="entry name" value="ABC_TM1"/>
    <property type="match status" value="1"/>
</dbReference>
<keyword evidence="2 7" id="KW-0813">Transport</keyword>
<dbReference type="CDD" id="cd06261">
    <property type="entry name" value="TM_PBP2"/>
    <property type="match status" value="1"/>
</dbReference>
<sequence length="290" mass="32731">MKTEKWYGLMFISPMVVGYCVFLLGPMLMAFAMSFTDWSLIRELSFVGFDNYRKAFTADPVFMTTVKNTLLYSIGFVPPAILIPLGLALILKGKFFGVGFFRTAVFTPYVIPIVVWAILWKYILQTDNGLINSLLNTLGIQGPAWLYNLSLALPTLIVVSLLKGLGMNMIIFITALNDVPKTYYEAAKIDGVSKWKNFIHVTLPLISPSIFLVSILTLIGSLKVFALVYVMTDGGPGTSTYVFVYYIYQLAFKIYEFGYASAIAFILFVIILSLTLVQWSVRKRWVHYEQ</sequence>
<dbReference type="PANTHER" id="PTHR30193">
    <property type="entry name" value="ABC TRANSPORTER PERMEASE PROTEIN"/>
    <property type="match status" value="1"/>
</dbReference>
<feature type="transmembrane region" description="Helical" evidence="7">
    <location>
        <begin position="103"/>
        <end position="124"/>
    </location>
</feature>
<feature type="transmembrane region" description="Helical" evidence="7">
    <location>
        <begin position="198"/>
        <end position="220"/>
    </location>
</feature>
<protein>
    <submittedName>
        <fullName evidence="9">Sugar ABC transporter permease</fullName>
    </submittedName>
</protein>
<proteinExistence type="inferred from homology"/>
<feature type="transmembrane region" description="Helical" evidence="7">
    <location>
        <begin position="260"/>
        <end position="281"/>
    </location>
</feature>
<evidence type="ECO:0000259" key="8">
    <source>
        <dbReference type="PROSITE" id="PS50928"/>
    </source>
</evidence>
<dbReference type="RefSeq" id="WP_119151192.1">
    <property type="nucleotide sequence ID" value="NZ_JBHSOV010000048.1"/>
</dbReference>
<feature type="transmembrane region" description="Helical" evidence="7">
    <location>
        <begin position="70"/>
        <end position="91"/>
    </location>
</feature>
<keyword evidence="4 7" id="KW-0812">Transmembrane</keyword>
<keyword evidence="6 7" id="KW-0472">Membrane</keyword>
<dbReference type="EMBL" id="QXJM01000039">
    <property type="protein sequence ID" value="RIE03161.1"/>
    <property type="molecule type" value="Genomic_DNA"/>
</dbReference>
<comment type="caution">
    <text evidence="9">The sequence shown here is derived from an EMBL/GenBank/DDBJ whole genome shotgun (WGS) entry which is preliminary data.</text>
</comment>
<dbReference type="Proteomes" id="UP000266340">
    <property type="component" value="Unassembled WGS sequence"/>
</dbReference>
<evidence type="ECO:0000256" key="5">
    <source>
        <dbReference type="ARBA" id="ARBA00022989"/>
    </source>
</evidence>
<comment type="subcellular location">
    <subcellularLocation>
        <location evidence="1 7">Cell membrane</location>
        <topology evidence="1 7">Multi-pass membrane protein</topology>
    </subcellularLocation>
</comment>
<dbReference type="GO" id="GO:0005886">
    <property type="term" value="C:plasma membrane"/>
    <property type="evidence" value="ECO:0007669"/>
    <property type="project" value="UniProtKB-SubCell"/>
</dbReference>
<dbReference type="PANTHER" id="PTHR30193:SF37">
    <property type="entry name" value="INNER MEMBRANE ABC TRANSPORTER PERMEASE PROTEIN YCJO"/>
    <property type="match status" value="1"/>
</dbReference>
<feature type="transmembrane region" description="Helical" evidence="7">
    <location>
        <begin position="7"/>
        <end position="35"/>
    </location>
</feature>
<dbReference type="InterPro" id="IPR035906">
    <property type="entry name" value="MetI-like_sf"/>
</dbReference>
<keyword evidence="5 7" id="KW-1133">Transmembrane helix</keyword>
<evidence type="ECO:0000313" key="9">
    <source>
        <dbReference type="EMBL" id="RIE03161.1"/>
    </source>
</evidence>
<comment type="similarity">
    <text evidence="7">Belongs to the binding-protein-dependent transport system permease family.</text>
</comment>